<dbReference type="InterPro" id="IPR041098">
    <property type="entry name" value="Rv2175c_C"/>
</dbReference>
<dbReference type="AlphaFoldDB" id="A6WD05"/>
<dbReference type="Pfam" id="PF18367">
    <property type="entry name" value="Rv2175c_C"/>
    <property type="match status" value="1"/>
</dbReference>
<evidence type="ECO:0000259" key="1">
    <source>
        <dbReference type="Pfam" id="PF18367"/>
    </source>
</evidence>
<organism evidence="3 4">
    <name type="scientific">Kineococcus radiotolerans (strain ATCC BAA-149 / DSM 14245 / SRS30216)</name>
    <dbReference type="NCBI Taxonomy" id="266940"/>
    <lineage>
        <taxon>Bacteria</taxon>
        <taxon>Bacillati</taxon>
        <taxon>Actinomycetota</taxon>
        <taxon>Actinomycetes</taxon>
        <taxon>Kineosporiales</taxon>
        <taxon>Kineosporiaceae</taxon>
        <taxon>Kineococcus</taxon>
    </lineage>
</organism>
<reference evidence="4" key="1">
    <citation type="journal article" date="2008" name="PLoS ONE">
        <title>Survival in nuclear waste, extreme resistance, and potential applications gleaned from the genome sequence of Kineococcus radiotolerans SRS30216.</title>
        <authorList>
            <person name="Bagwell C.E."/>
            <person name="Bhat S."/>
            <person name="Hawkins G.M."/>
            <person name="Smith B.W."/>
            <person name="Biswas T."/>
            <person name="Hoover T.R."/>
            <person name="Saunders E."/>
            <person name="Han C.S."/>
            <person name="Tsodikov O.V."/>
            <person name="Shimkets L.J."/>
        </authorList>
    </citation>
    <scope>NUCLEOTIDE SEQUENCE [LARGE SCALE GENOMIC DNA]</scope>
    <source>
        <strain evidence="4">ATCC BAA-149 / DSM 14245 / SRS30216</strain>
    </source>
</reference>
<dbReference type="KEGG" id="kra:Krad_3230"/>
<dbReference type="EMBL" id="CP000750">
    <property type="protein sequence ID" value="ABS04694.1"/>
    <property type="molecule type" value="Genomic_DNA"/>
</dbReference>
<name>A6WD05_KINRD</name>
<feature type="domain" description="Rv2175c C-terminal" evidence="1">
    <location>
        <begin position="83"/>
        <end position="137"/>
    </location>
</feature>
<gene>
    <name evidence="3" type="ordered locus">Krad_3230</name>
</gene>
<feature type="domain" description="DNA-binding protein Rv2175c wHTH" evidence="2">
    <location>
        <begin position="25"/>
        <end position="75"/>
    </location>
</feature>
<sequence>MRRQTGGVVAPLRAEIAREQGTDELDALVPEWLTVPGVAEVTGVDQRVVRRWLQEREIVAVRRGERSVAQVPAGFVTPEGPLNHLKGTLSVLVDSGYTDTEAIGWLYTPDDSLPGTPIEALRANRKTEVRRRAQALGF</sequence>
<accession>A6WD05</accession>
<dbReference type="GO" id="GO:0003677">
    <property type="term" value="F:DNA binding"/>
    <property type="evidence" value="ECO:0007669"/>
    <property type="project" value="InterPro"/>
</dbReference>
<dbReference type="Proteomes" id="UP000001116">
    <property type="component" value="Chromosome"/>
</dbReference>
<protein>
    <submittedName>
        <fullName evidence="3">Uncharacterized protein</fullName>
    </submittedName>
</protein>
<dbReference type="InterPro" id="IPR048576">
    <property type="entry name" value="Rv2175c_wHTH"/>
</dbReference>
<dbReference type="Pfam" id="PF21531">
    <property type="entry name" value="Rv2175c_wHTH"/>
    <property type="match status" value="1"/>
</dbReference>
<dbReference type="RefSeq" id="WP_012087048.1">
    <property type="nucleotide sequence ID" value="NC_009664.2"/>
</dbReference>
<proteinExistence type="predicted"/>
<keyword evidence="4" id="KW-1185">Reference proteome</keyword>
<evidence type="ECO:0000313" key="4">
    <source>
        <dbReference type="Proteomes" id="UP000001116"/>
    </source>
</evidence>
<dbReference type="STRING" id="266940.Krad_3230"/>
<evidence type="ECO:0000259" key="2">
    <source>
        <dbReference type="Pfam" id="PF21531"/>
    </source>
</evidence>
<dbReference type="eggNOG" id="ENOG5032W34">
    <property type="taxonomic scope" value="Bacteria"/>
</dbReference>
<evidence type="ECO:0000313" key="3">
    <source>
        <dbReference type="EMBL" id="ABS04694.1"/>
    </source>
</evidence>
<dbReference type="HOGENOM" id="CLU_134416_1_0_11"/>